<sequence length="150" mass="17265">MTTWNYRVIRKNCANTREVTYQIHEVYYLADGSIDCWNHTPVEPLGVSEPGLRNDIQSFLGAFRQPVLEERYINGKARLVAERMNEPGKDLQADYVSKTTRASGYINQILGNHLLLKQEPSLRQAYDKVDQALAELHDIVNSKHYRSETV</sequence>
<dbReference type="Proteomes" id="UP000193450">
    <property type="component" value="Chromosome"/>
</dbReference>
<name>A0A1X9N986_9GAMM</name>
<dbReference type="EMBL" id="CP019343">
    <property type="protein sequence ID" value="ARN73644.1"/>
    <property type="molecule type" value="Genomic_DNA"/>
</dbReference>
<dbReference type="AlphaFoldDB" id="A0A1X9N986"/>
<reference evidence="1 2" key="1">
    <citation type="submission" date="2016-11" db="EMBL/GenBank/DDBJ databases">
        <title>Trade-off between light-utilization and light-protection in marine flavobacteria.</title>
        <authorList>
            <person name="Kumagai Y."/>
        </authorList>
    </citation>
    <scope>NUCLEOTIDE SEQUENCE [LARGE SCALE GENOMIC DNA]</scope>
    <source>
        <strain evidence="1 2">NBRC 107125</strain>
    </source>
</reference>
<dbReference type="KEGG" id="osg:BST96_05630"/>
<dbReference type="OrthoDB" id="6296564at2"/>
<accession>A0A1X9N986</accession>
<evidence type="ECO:0000313" key="2">
    <source>
        <dbReference type="Proteomes" id="UP000193450"/>
    </source>
</evidence>
<gene>
    <name evidence="1" type="ORF">BST96_05630</name>
</gene>
<organism evidence="1 2">
    <name type="scientific">Oceanicoccus sagamiensis</name>
    <dbReference type="NCBI Taxonomy" id="716816"/>
    <lineage>
        <taxon>Bacteria</taxon>
        <taxon>Pseudomonadati</taxon>
        <taxon>Pseudomonadota</taxon>
        <taxon>Gammaproteobacteria</taxon>
        <taxon>Cellvibrionales</taxon>
        <taxon>Spongiibacteraceae</taxon>
        <taxon>Oceanicoccus</taxon>
    </lineage>
</organism>
<evidence type="ECO:0000313" key="1">
    <source>
        <dbReference type="EMBL" id="ARN73644.1"/>
    </source>
</evidence>
<dbReference type="RefSeq" id="WP_085757758.1">
    <property type="nucleotide sequence ID" value="NZ_CP019343.1"/>
</dbReference>
<protein>
    <submittedName>
        <fullName evidence="1">Uncharacterized protein</fullName>
    </submittedName>
</protein>
<proteinExistence type="predicted"/>
<keyword evidence="2" id="KW-1185">Reference proteome</keyword>